<organism evidence="1 2">
    <name type="scientific">Brassica napus</name>
    <name type="common">Rape</name>
    <dbReference type="NCBI Taxonomy" id="3708"/>
    <lineage>
        <taxon>Eukaryota</taxon>
        <taxon>Viridiplantae</taxon>
        <taxon>Streptophyta</taxon>
        <taxon>Embryophyta</taxon>
        <taxon>Tracheophyta</taxon>
        <taxon>Spermatophyta</taxon>
        <taxon>Magnoliopsida</taxon>
        <taxon>eudicotyledons</taxon>
        <taxon>Gunneridae</taxon>
        <taxon>Pentapetalae</taxon>
        <taxon>rosids</taxon>
        <taxon>malvids</taxon>
        <taxon>Brassicales</taxon>
        <taxon>Brassicaceae</taxon>
        <taxon>Brassiceae</taxon>
        <taxon>Brassica</taxon>
    </lineage>
</organism>
<dbReference type="Proteomes" id="UP000824890">
    <property type="component" value="Unassembled WGS sequence"/>
</dbReference>
<gene>
    <name evidence="1" type="ORF">HID58_012955</name>
</gene>
<proteinExistence type="predicted"/>
<accession>A0ABQ8E2Z4</accession>
<sequence length="11" mass="1196">MFINGVLMISA</sequence>
<evidence type="ECO:0000313" key="2">
    <source>
        <dbReference type="Proteomes" id="UP000824890"/>
    </source>
</evidence>
<name>A0ABQ8E2Z4_BRANA</name>
<dbReference type="EMBL" id="JAGKQM010000003">
    <property type="protein sequence ID" value="KAH0935838.1"/>
    <property type="molecule type" value="Genomic_DNA"/>
</dbReference>
<reference evidence="1 2" key="1">
    <citation type="submission" date="2021-05" db="EMBL/GenBank/DDBJ databases">
        <title>Genome Assembly of Synthetic Allotetraploid Brassica napus Reveals Homoeologous Exchanges between Subgenomes.</title>
        <authorList>
            <person name="Davis J.T."/>
        </authorList>
    </citation>
    <scope>NUCLEOTIDE SEQUENCE [LARGE SCALE GENOMIC DNA]</scope>
    <source>
        <strain evidence="2">cv. Da-Ae</strain>
        <tissue evidence="1">Seedling</tissue>
    </source>
</reference>
<protein>
    <submittedName>
        <fullName evidence="1">Uncharacterized protein</fullName>
    </submittedName>
</protein>
<comment type="caution">
    <text evidence="1">The sequence shown here is derived from an EMBL/GenBank/DDBJ whole genome shotgun (WGS) entry which is preliminary data.</text>
</comment>
<evidence type="ECO:0000313" key="1">
    <source>
        <dbReference type="EMBL" id="KAH0935838.1"/>
    </source>
</evidence>
<keyword evidence="2" id="KW-1185">Reference proteome</keyword>